<protein>
    <submittedName>
        <fullName evidence="9">Site-specific integrase</fullName>
    </submittedName>
</protein>
<evidence type="ECO:0000259" key="7">
    <source>
        <dbReference type="PROSITE" id="PS51898"/>
    </source>
</evidence>
<accession>A0ABR6VKM7</accession>
<dbReference type="InterPro" id="IPR050090">
    <property type="entry name" value="Tyrosine_recombinase_XerCD"/>
</dbReference>
<keyword evidence="3 5" id="KW-0238">DNA-binding</keyword>
<dbReference type="Gene3D" id="1.10.150.130">
    <property type="match status" value="1"/>
</dbReference>
<evidence type="ECO:0000259" key="8">
    <source>
        <dbReference type="PROSITE" id="PS51900"/>
    </source>
</evidence>
<dbReference type="Proteomes" id="UP000606870">
    <property type="component" value="Unassembled WGS sequence"/>
</dbReference>
<proteinExistence type="inferred from homology"/>
<feature type="domain" description="Tyr recombinase" evidence="7">
    <location>
        <begin position="174"/>
        <end position="369"/>
    </location>
</feature>
<dbReference type="EMBL" id="JACOGK010000033">
    <property type="protein sequence ID" value="MBC3537638.1"/>
    <property type="molecule type" value="Genomic_DNA"/>
</dbReference>
<evidence type="ECO:0000256" key="3">
    <source>
        <dbReference type="ARBA" id="ARBA00023125"/>
    </source>
</evidence>
<evidence type="ECO:0000256" key="2">
    <source>
        <dbReference type="ARBA" id="ARBA00022908"/>
    </source>
</evidence>
<dbReference type="PANTHER" id="PTHR30349:SF64">
    <property type="entry name" value="PROPHAGE INTEGRASE INTD-RELATED"/>
    <property type="match status" value="1"/>
</dbReference>
<sequence>MTTTMINHQTTQTTTIPLPTYEPYSHTVPQQLTLSPEQLAQRTAELLAETMATTIQQQQQQQWEDSHILVNDYMSEWLEAKHDIDITQKTYENYEGRFRNHIKPFFEGLMLTDVSYQNVSAFVKHLKTKGVADSMIHDVIRVLAIALNDAVQVRNLISKNPCDGVPLPKIKQTKRRPAVTDMEVLKLLEVSKHHHYWIAIPILLATGMRKGELLALTWDDVFQDEATKRWYIRINKKVSATKGVHTVEYFTKTPEGTRDVAVPDSLVAQMFRYKQETQHNKRTYVIAQRKNDKMEHSRNFNRTFDEWKRKAGIKRDISPHSFRHSFATILVSNNVSTEAIKRQGGWRDDKMPNYYADEAQTGALKDLCADVMEGHFKKLFSMIDDDDSPCADSCSSICVSI</sequence>
<dbReference type="PANTHER" id="PTHR30349">
    <property type="entry name" value="PHAGE INTEGRASE-RELATED"/>
    <property type="match status" value="1"/>
</dbReference>
<evidence type="ECO:0000313" key="10">
    <source>
        <dbReference type="Proteomes" id="UP000606870"/>
    </source>
</evidence>
<dbReference type="SUPFAM" id="SSF56349">
    <property type="entry name" value="DNA breaking-rejoining enzymes"/>
    <property type="match status" value="1"/>
</dbReference>
<keyword evidence="2" id="KW-0229">DNA integration</keyword>
<dbReference type="InterPro" id="IPR044068">
    <property type="entry name" value="CB"/>
</dbReference>
<dbReference type="InterPro" id="IPR011010">
    <property type="entry name" value="DNA_brk_join_enz"/>
</dbReference>
<dbReference type="Pfam" id="PF00589">
    <property type="entry name" value="Phage_integrase"/>
    <property type="match status" value="1"/>
</dbReference>
<evidence type="ECO:0000256" key="5">
    <source>
        <dbReference type="PROSITE-ProRule" id="PRU01248"/>
    </source>
</evidence>
<dbReference type="InterPro" id="IPR002104">
    <property type="entry name" value="Integrase_catalytic"/>
</dbReference>
<feature type="domain" description="Core-binding (CB)" evidence="8">
    <location>
        <begin position="68"/>
        <end position="151"/>
    </location>
</feature>
<dbReference type="InterPro" id="IPR013762">
    <property type="entry name" value="Integrase-like_cat_sf"/>
</dbReference>
<keyword evidence="10" id="KW-1185">Reference proteome</keyword>
<evidence type="ECO:0000256" key="1">
    <source>
        <dbReference type="ARBA" id="ARBA00008857"/>
    </source>
</evidence>
<keyword evidence="4" id="KW-0233">DNA recombination</keyword>
<dbReference type="PROSITE" id="PS51898">
    <property type="entry name" value="TYR_RECOMBINASE"/>
    <property type="match status" value="1"/>
</dbReference>
<dbReference type="PROSITE" id="PS51900">
    <property type="entry name" value="CB"/>
    <property type="match status" value="1"/>
</dbReference>
<dbReference type="InterPro" id="IPR010998">
    <property type="entry name" value="Integrase_recombinase_N"/>
</dbReference>
<comment type="caution">
    <text evidence="9">The sequence shown here is derived from an EMBL/GenBank/DDBJ whole genome shotgun (WGS) entry which is preliminary data.</text>
</comment>
<name>A0ABR6VKM7_9FIRM</name>
<evidence type="ECO:0000313" key="9">
    <source>
        <dbReference type="EMBL" id="MBC3537638.1"/>
    </source>
</evidence>
<dbReference type="Gene3D" id="1.10.443.10">
    <property type="entry name" value="Intergrase catalytic core"/>
    <property type="match status" value="1"/>
</dbReference>
<feature type="compositionally biased region" description="Low complexity" evidence="6">
    <location>
        <begin position="1"/>
        <end position="19"/>
    </location>
</feature>
<evidence type="ECO:0000256" key="6">
    <source>
        <dbReference type="SAM" id="MobiDB-lite"/>
    </source>
</evidence>
<reference evidence="9 10" key="1">
    <citation type="submission" date="2020-08" db="EMBL/GenBank/DDBJ databases">
        <authorList>
            <person name="Liu C."/>
            <person name="Sun Q."/>
        </authorList>
    </citation>
    <scope>NUCLEOTIDE SEQUENCE [LARGE SCALE GENOMIC DNA]</scope>
    <source>
        <strain evidence="9 10">NSJ-59</strain>
    </source>
</reference>
<comment type="similarity">
    <text evidence="1">Belongs to the 'phage' integrase family.</text>
</comment>
<dbReference type="CDD" id="cd01189">
    <property type="entry name" value="INT_ICEBs1_C_like"/>
    <property type="match status" value="1"/>
</dbReference>
<organism evidence="9 10">
    <name type="scientific">Megasphaera hominis</name>
    <dbReference type="NCBI Taxonomy" id="159836"/>
    <lineage>
        <taxon>Bacteria</taxon>
        <taxon>Bacillati</taxon>
        <taxon>Bacillota</taxon>
        <taxon>Negativicutes</taxon>
        <taxon>Veillonellales</taxon>
        <taxon>Veillonellaceae</taxon>
        <taxon>Megasphaera</taxon>
    </lineage>
</organism>
<gene>
    <name evidence="9" type="ORF">H8J70_10280</name>
</gene>
<evidence type="ECO:0000256" key="4">
    <source>
        <dbReference type="ARBA" id="ARBA00023172"/>
    </source>
</evidence>
<dbReference type="Pfam" id="PF14659">
    <property type="entry name" value="Phage_int_SAM_3"/>
    <property type="match status" value="1"/>
</dbReference>
<feature type="region of interest" description="Disordered" evidence="6">
    <location>
        <begin position="1"/>
        <end position="22"/>
    </location>
</feature>
<dbReference type="InterPro" id="IPR004107">
    <property type="entry name" value="Integrase_SAM-like_N"/>
</dbReference>